<evidence type="ECO:0000256" key="1">
    <source>
        <dbReference type="SAM" id="MobiDB-lite"/>
    </source>
</evidence>
<feature type="compositionally biased region" description="Polar residues" evidence="1">
    <location>
        <begin position="27"/>
        <end position="37"/>
    </location>
</feature>
<sequence>MIGGEGEGSCGKSGRGETPQEAKPCTKITSGATNDLY</sequence>
<dbReference type="EMBL" id="JACJHT010000001">
    <property type="protein sequence ID" value="MBA9037156.1"/>
    <property type="molecule type" value="Genomic_DNA"/>
</dbReference>
<accession>A0A7W3RCB6</accession>
<feature type="region of interest" description="Disordered" evidence="1">
    <location>
        <begin position="1"/>
        <end position="37"/>
    </location>
</feature>
<proteinExistence type="predicted"/>
<dbReference type="Proteomes" id="UP000543174">
    <property type="component" value="Unassembled WGS sequence"/>
</dbReference>
<organism evidence="2 3">
    <name type="scientific">Priestia aryabhattai</name>
    <name type="common">Bacillus aryabhattai</name>
    <dbReference type="NCBI Taxonomy" id="412384"/>
    <lineage>
        <taxon>Bacteria</taxon>
        <taxon>Bacillati</taxon>
        <taxon>Bacillota</taxon>
        <taxon>Bacilli</taxon>
        <taxon>Bacillales</taxon>
        <taxon>Bacillaceae</taxon>
        <taxon>Priestia</taxon>
    </lineage>
</organism>
<comment type="caution">
    <text evidence="2">The sequence shown here is derived from an EMBL/GenBank/DDBJ whole genome shotgun (WGS) entry which is preliminary data.</text>
</comment>
<gene>
    <name evidence="2" type="ORF">HNP21_000245</name>
</gene>
<keyword evidence="3" id="KW-1185">Reference proteome</keyword>
<name>A0A7W3RCB6_PRIAR</name>
<protein>
    <submittedName>
        <fullName evidence="2">Uncharacterized protein</fullName>
    </submittedName>
</protein>
<dbReference type="AlphaFoldDB" id="A0A7W3RCB6"/>
<feature type="compositionally biased region" description="Gly residues" evidence="1">
    <location>
        <begin position="1"/>
        <end position="13"/>
    </location>
</feature>
<reference evidence="2" key="1">
    <citation type="submission" date="2020-08" db="EMBL/GenBank/DDBJ databases">
        <title>Functional genomics of gut bacteria from endangered species of beetles.</title>
        <authorList>
            <person name="Carlos-Shanley C."/>
        </authorList>
    </citation>
    <scope>NUCLEOTIDE SEQUENCE [LARGE SCALE GENOMIC DNA]</scope>
    <source>
        <strain evidence="2">S00060</strain>
    </source>
</reference>
<evidence type="ECO:0000313" key="3">
    <source>
        <dbReference type="Proteomes" id="UP000543174"/>
    </source>
</evidence>
<evidence type="ECO:0000313" key="2">
    <source>
        <dbReference type="EMBL" id="MBA9037156.1"/>
    </source>
</evidence>